<dbReference type="AlphaFoldDB" id="A0A5D3YIM5"/>
<reference evidence="2 3" key="1">
    <citation type="submission" date="2019-07" db="EMBL/GenBank/DDBJ databases">
        <title>Genomic Encyclopedia of Archaeal and Bacterial Type Strains, Phase II (KMG-II): from individual species to whole genera.</title>
        <authorList>
            <person name="Goeker M."/>
        </authorList>
    </citation>
    <scope>NUCLEOTIDE SEQUENCE [LARGE SCALE GENOMIC DNA]</scope>
    <source>
        <strain evidence="2 3">DSM 21935</strain>
    </source>
</reference>
<feature type="transmembrane region" description="Helical" evidence="1">
    <location>
        <begin position="9"/>
        <end position="28"/>
    </location>
</feature>
<keyword evidence="1" id="KW-1133">Transmembrane helix</keyword>
<dbReference type="Proteomes" id="UP000324595">
    <property type="component" value="Unassembled WGS sequence"/>
</dbReference>
<proteinExistence type="predicted"/>
<keyword evidence="1" id="KW-0812">Transmembrane</keyword>
<sequence length="119" mass="13692">MDKNIISKTALGGAVAAPPIILLAFIADAPNFELYLNIFSGAFLIFIFLHWFFRDDEFDKLEAIKRSINILYFYYAIIVFVAKVEQLYILMFMTLGLFGLTYFISNLVSILELEKEDES</sequence>
<organism evidence="2 3">
    <name type="scientific">Fodinibius salinus</name>
    <dbReference type="NCBI Taxonomy" id="860790"/>
    <lineage>
        <taxon>Bacteria</taxon>
        <taxon>Pseudomonadati</taxon>
        <taxon>Balneolota</taxon>
        <taxon>Balneolia</taxon>
        <taxon>Balneolales</taxon>
        <taxon>Balneolaceae</taxon>
        <taxon>Fodinibius</taxon>
    </lineage>
</organism>
<keyword evidence="3" id="KW-1185">Reference proteome</keyword>
<dbReference type="EMBL" id="VNHY01000002">
    <property type="protein sequence ID" value="TYP93415.1"/>
    <property type="molecule type" value="Genomic_DNA"/>
</dbReference>
<feature type="transmembrane region" description="Helical" evidence="1">
    <location>
        <begin position="34"/>
        <end position="52"/>
    </location>
</feature>
<protein>
    <submittedName>
        <fullName evidence="2">Uncharacterized protein</fullName>
    </submittedName>
</protein>
<evidence type="ECO:0000313" key="3">
    <source>
        <dbReference type="Proteomes" id="UP000324595"/>
    </source>
</evidence>
<gene>
    <name evidence="2" type="ORF">LX73_1119</name>
</gene>
<name>A0A5D3YIM5_9BACT</name>
<comment type="caution">
    <text evidence="2">The sequence shown here is derived from an EMBL/GenBank/DDBJ whole genome shotgun (WGS) entry which is preliminary data.</text>
</comment>
<evidence type="ECO:0000313" key="2">
    <source>
        <dbReference type="EMBL" id="TYP93415.1"/>
    </source>
</evidence>
<keyword evidence="1" id="KW-0472">Membrane</keyword>
<accession>A0A5D3YIM5</accession>
<evidence type="ECO:0000256" key="1">
    <source>
        <dbReference type="SAM" id="Phobius"/>
    </source>
</evidence>
<feature type="transmembrane region" description="Helical" evidence="1">
    <location>
        <begin position="88"/>
        <end position="111"/>
    </location>
</feature>
<feature type="transmembrane region" description="Helical" evidence="1">
    <location>
        <begin position="64"/>
        <end position="82"/>
    </location>
</feature>
<dbReference type="RefSeq" id="WP_148898484.1">
    <property type="nucleotide sequence ID" value="NZ_VNHY01000002.1"/>
</dbReference>